<keyword evidence="9" id="KW-1185">Reference proteome</keyword>
<dbReference type="Pfam" id="PF13102">
    <property type="entry name" value="Phage_int_SAM_5"/>
    <property type="match status" value="1"/>
</dbReference>
<keyword evidence="1" id="KW-0229">DNA integration</keyword>
<dbReference type="InterPro" id="IPR025269">
    <property type="entry name" value="SAM-like_dom"/>
</dbReference>
<reference evidence="8 9" key="3">
    <citation type="journal article" date="2019" name="Int. J. Syst. Evol. Microbiol.">
        <title>Nitrosopumilus adriaticus sp. nov. and Nitrosopumilus piranensis sp. nov., two ammonia-oxidizing archaea from the Adriatic Sea and members of the class Nitrososphaeria.</title>
        <authorList>
            <person name="Bayer B."/>
            <person name="Vojvoda J."/>
            <person name="Reinthaler T."/>
            <person name="Reyes C."/>
            <person name="Pinto M."/>
            <person name="Herndl G.J."/>
        </authorList>
    </citation>
    <scope>NUCLEOTIDE SEQUENCE [LARGE SCALE GENOMIC DNA]</scope>
    <source>
        <strain evidence="8 9">D3C</strain>
    </source>
</reference>
<evidence type="ECO:0000313" key="9">
    <source>
        <dbReference type="Proteomes" id="UP000032027"/>
    </source>
</evidence>
<keyword evidence="3" id="KW-0233">DNA recombination</keyword>
<dbReference type="KEGG" id="nid:NPIRD3C_0497"/>
<dbReference type="SUPFAM" id="SSF56349">
    <property type="entry name" value="DNA breaking-rejoining enzymes"/>
    <property type="match status" value="1"/>
</dbReference>
<evidence type="ECO:0000256" key="3">
    <source>
        <dbReference type="ARBA" id="ARBA00023172"/>
    </source>
</evidence>
<name>A0A0C5BTU8_9ARCH</name>
<dbReference type="InterPro" id="IPR050090">
    <property type="entry name" value="Tyrosine_recombinase_XerCD"/>
</dbReference>
<dbReference type="GO" id="GO:0003677">
    <property type="term" value="F:DNA binding"/>
    <property type="evidence" value="ECO:0007669"/>
    <property type="project" value="UniProtKB-UniRule"/>
</dbReference>
<dbReference type="InterPro" id="IPR044068">
    <property type="entry name" value="CB"/>
</dbReference>
<proteinExistence type="predicted"/>
<dbReference type="PROSITE" id="PS51900">
    <property type="entry name" value="CB"/>
    <property type="match status" value="1"/>
</dbReference>
<dbReference type="PROSITE" id="PS51898">
    <property type="entry name" value="TYR_RECOMBINASE"/>
    <property type="match status" value="1"/>
</dbReference>
<dbReference type="InterPro" id="IPR002104">
    <property type="entry name" value="Integrase_catalytic"/>
</dbReference>
<reference evidence="9" key="1">
    <citation type="submission" date="2015-02" db="EMBL/GenBank/DDBJ databases">
        <title>Characterization of two novel Thaumarchaeota isolated from the Northern Adriatic Sea.</title>
        <authorList>
            <person name="Bayer B."/>
            <person name="Vojvoda J."/>
            <person name="Offre P."/>
            <person name="Srivastava A."/>
            <person name="Elisabeth N."/>
            <person name="Garcia J.A.L."/>
            <person name="Schleper C."/>
            <person name="Herndl G.J."/>
        </authorList>
    </citation>
    <scope>NUCLEOTIDE SEQUENCE [LARGE SCALE GENOMIC DNA]</scope>
    <source>
        <strain evidence="9">D3C</strain>
    </source>
</reference>
<dbReference type="InterPro" id="IPR013762">
    <property type="entry name" value="Integrase-like_cat_sf"/>
</dbReference>
<keyword evidence="2 4" id="KW-0238">DNA-binding</keyword>
<evidence type="ECO:0000256" key="5">
    <source>
        <dbReference type="SAM" id="Coils"/>
    </source>
</evidence>
<accession>A0A0C5BTU8</accession>
<dbReference type="Pfam" id="PF00589">
    <property type="entry name" value="Phage_integrase"/>
    <property type="match status" value="1"/>
</dbReference>
<dbReference type="GeneID" id="41599659"/>
<dbReference type="HOGENOM" id="CLU_764203_0_0_2"/>
<dbReference type="PATRIC" id="fig|1582439.9.peg.500"/>
<dbReference type="GO" id="GO:0006310">
    <property type="term" value="P:DNA recombination"/>
    <property type="evidence" value="ECO:0007669"/>
    <property type="project" value="UniProtKB-KW"/>
</dbReference>
<evidence type="ECO:0000256" key="4">
    <source>
        <dbReference type="PROSITE-ProRule" id="PRU01248"/>
    </source>
</evidence>
<evidence type="ECO:0000256" key="1">
    <source>
        <dbReference type="ARBA" id="ARBA00022908"/>
    </source>
</evidence>
<gene>
    <name evidence="8" type="ORF">NPIRD3C_0497</name>
</gene>
<evidence type="ECO:0000313" key="8">
    <source>
        <dbReference type="EMBL" id="AJM91711.1"/>
    </source>
</evidence>
<dbReference type="InterPro" id="IPR011010">
    <property type="entry name" value="DNA_brk_join_enz"/>
</dbReference>
<dbReference type="GO" id="GO:0015074">
    <property type="term" value="P:DNA integration"/>
    <property type="evidence" value="ECO:0007669"/>
    <property type="project" value="UniProtKB-KW"/>
</dbReference>
<dbReference type="OrthoDB" id="3335at2157"/>
<reference evidence="8 9" key="2">
    <citation type="journal article" date="2016" name="ISME J.">
        <title>Physiological and genomic characterization of two novel marine thaumarchaeal strains indicates niche differentiation.</title>
        <authorList>
            <person name="Bayer B."/>
            <person name="Vojvoda J."/>
            <person name="Offre P."/>
            <person name="Alves R.J."/>
            <person name="Elisabeth N.H."/>
            <person name="Garcia J.A."/>
            <person name="Volland J.M."/>
            <person name="Srivastava A."/>
            <person name="Schleper C."/>
            <person name="Herndl G.J."/>
        </authorList>
    </citation>
    <scope>NUCLEOTIDE SEQUENCE [LARGE SCALE GENOMIC DNA]</scope>
    <source>
        <strain evidence="8 9">D3C</strain>
    </source>
</reference>
<dbReference type="STRING" id="1582439.NPIRD3C_0497"/>
<sequence length="362" mass="42423">MKTLQKNLRKTLTRDEFIEKFYNKSKSSGSRTVLLAVLKKFDSFCTEVYGQDSESLIVELRGDLSDALYNFLQDFVNYMENKELNPKTIASYFSTLRTFLRSQGIKISSDDIKDLIRLPEIIQELREPLTKDQLKLLLDYSKPDRKALYLTLLSSGMRIGEALSLRKKDFDLASKTIQITIPGRFTKTKQTRQTYISSEAKEAVLRILEEKQDDDLVFGKSENLIMAKLSEERTFDNLRKRCGLTEKYSDSNRHKVNIHSMRAFFHTQASIVHDEQYANAMDGHQGYLMQYYRLSPDKRLELYLELEPSLLIYQHTDYHKSQKALQTKVQELEERNKELMNLKDDLDKIKQKLSISEKYQKD</sequence>
<evidence type="ECO:0000256" key="2">
    <source>
        <dbReference type="ARBA" id="ARBA00023125"/>
    </source>
</evidence>
<dbReference type="PANTHER" id="PTHR30349:SF41">
    <property type="entry name" value="INTEGRASE_RECOMBINASE PROTEIN MJ0367-RELATED"/>
    <property type="match status" value="1"/>
</dbReference>
<protein>
    <submittedName>
        <fullName evidence="8">Integrase family protein</fullName>
    </submittedName>
</protein>
<organism evidence="8 9">
    <name type="scientific">Nitrosopumilus piranensis</name>
    <dbReference type="NCBI Taxonomy" id="1582439"/>
    <lineage>
        <taxon>Archaea</taxon>
        <taxon>Nitrososphaerota</taxon>
        <taxon>Nitrososphaeria</taxon>
        <taxon>Nitrosopumilales</taxon>
        <taxon>Nitrosopumilaceae</taxon>
        <taxon>Nitrosopumilus</taxon>
    </lineage>
</organism>
<dbReference type="Gene3D" id="1.10.150.130">
    <property type="match status" value="1"/>
</dbReference>
<dbReference type="InterPro" id="IPR010998">
    <property type="entry name" value="Integrase_recombinase_N"/>
</dbReference>
<keyword evidence="5" id="KW-0175">Coiled coil</keyword>
<evidence type="ECO:0000259" key="7">
    <source>
        <dbReference type="PROSITE" id="PS51900"/>
    </source>
</evidence>
<feature type="domain" description="Tyr recombinase" evidence="6">
    <location>
        <begin position="124"/>
        <end position="326"/>
    </location>
</feature>
<feature type="coiled-coil region" evidence="5">
    <location>
        <begin position="322"/>
        <end position="352"/>
    </location>
</feature>
<dbReference type="PANTHER" id="PTHR30349">
    <property type="entry name" value="PHAGE INTEGRASE-RELATED"/>
    <property type="match status" value="1"/>
</dbReference>
<dbReference type="Proteomes" id="UP000032027">
    <property type="component" value="Chromosome"/>
</dbReference>
<dbReference type="AlphaFoldDB" id="A0A0C5BTU8"/>
<feature type="domain" description="Core-binding (CB)" evidence="7">
    <location>
        <begin position="12"/>
        <end position="104"/>
    </location>
</feature>
<dbReference type="RefSeq" id="WP_148702682.1">
    <property type="nucleotide sequence ID" value="NZ_CP010868.1"/>
</dbReference>
<dbReference type="EMBL" id="CP010868">
    <property type="protein sequence ID" value="AJM91711.1"/>
    <property type="molecule type" value="Genomic_DNA"/>
</dbReference>
<evidence type="ECO:0000259" key="6">
    <source>
        <dbReference type="PROSITE" id="PS51898"/>
    </source>
</evidence>
<dbReference type="Gene3D" id="1.10.443.10">
    <property type="entry name" value="Intergrase catalytic core"/>
    <property type="match status" value="1"/>
</dbReference>